<keyword evidence="1" id="KW-0472">Membrane</keyword>
<gene>
    <name evidence="2" type="ORF">JF74_19510</name>
</gene>
<comment type="caution">
    <text evidence="2">The sequence shown here is derived from an EMBL/GenBank/DDBJ whole genome shotgun (WGS) entry which is preliminary data.</text>
</comment>
<accession>A0A0F4L7E0</accession>
<name>A0A0F4L7E0_9LACO</name>
<dbReference type="Proteomes" id="UP000033531">
    <property type="component" value="Plasmid pHma8p1"/>
</dbReference>
<geneLocation type="plasmid" evidence="2">
    <name>pHma8p1</name>
</geneLocation>
<dbReference type="PATRIC" id="fig|1218507.3.peg.97"/>
<keyword evidence="1" id="KW-1133">Transmembrane helix</keyword>
<evidence type="ECO:0000313" key="2">
    <source>
        <dbReference type="EMBL" id="KJY54767.1"/>
    </source>
</evidence>
<keyword evidence="1" id="KW-0812">Transmembrane</keyword>
<feature type="transmembrane region" description="Helical" evidence="1">
    <location>
        <begin position="92"/>
        <end position="113"/>
    </location>
</feature>
<dbReference type="AlphaFoldDB" id="A0A0F4L7E0"/>
<reference evidence="2 3" key="1">
    <citation type="submission" date="2015-01" db="EMBL/GenBank/DDBJ databases">
        <title>Comparative genomics of the lactic acid bacteria isolated from the honey bee gut.</title>
        <authorList>
            <person name="Ellegaard K.M."/>
            <person name="Tamarit D."/>
            <person name="Javelind E."/>
            <person name="Olofsson T."/>
            <person name="Andersson S.G."/>
            <person name="Vasquez A."/>
        </authorList>
    </citation>
    <scope>NUCLEOTIDE SEQUENCE [LARGE SCALE GENOMIC DNA]</scope>
    <source>
        <strain evidence="2 3">Hma8</strain>
        <plasmid evidence="2">pHma8p1</plasmid>
    </source>
</reference>
<feature type="transmembrane region" description="Helical" evidence="1">
    <location>
        <begin position="166"/>
        <end position="185"/>
    </location>
</feature>
<proteinExistence type="predicted"/>
<keyword evidence="2" id="KW-0614">Plasmid</keyword>
<dbReference type="HOGENOM" id="CLU_1459542_0_0_9"/>
<evidence type="ECO:0000313" key="3">
    <source>
        <dbReference type="Proteomes" id="UP000033531"/>
    </source>
</evidence>
<feature type="transmembrane region" description="Helical" evidence="1">
    <location>
        <begin position="119"/>
        <end position="145"/>
    </location>
</feature>
<feature type="transmembrane region" description="Helical" evidence="1">
    <location>
        <begin position="61"/>
        <end position="80"/>
    </location>
</feature>
<dbReference type="EMBL" id="JXLI01000019">
    <property type="protein sequence ID" value="KJY54767.1"/>
    <property type="molecule type" value="Genomic_DNA"/>
</dbReference>
<organism evidence="2 3">
    <name type="scientific">Lactobacillus melliventris</name>
    <dbReference type="NCBI Taxonomy" id="1218507"/>
    <lineage>
        <taxon>Bacteria</taxon>
        <taxon>Bacillati</taxon>
        <taxon>Bacillota</taxon>
        <taxon>Bacilli</taxon>
        <taxon>Lactobacillales</taxon>
        <taxon>Lactobacillaceae</taxon>
        <taxon>Lactobacillus</taxon>
    </lineage>
</organism>
<protein>
    <submittedName>
        <fullName evidence="2">Uncharacterized protein</fullName>
    </submittedName>
</protein>
<evidence type="ECO:0000256" key="1">
    <source>
        <dbReference type="SAM" id="Phobius"/>
    </source>
</evidence>
<sequence>MKRLFMFLVNGTNKLPGYFSHKFNSNTDRIIHHTVEKNHFSLKPTLALVKTLGNIARYVDWISLFSILAGVIIVSTSLIGNNGKWRKKGRGLIIAGYIWIIGAHFIIISVPAMGNFGNMRIISFALMLIGQILFYVVSAVLYAIGSHQAELYEMSSQSSNRRNATSAYHFMIVVMLIGASSYFVAGMF</sequence>